<accession>A0ABP9VT01</accession>
<keyword evidence="4" id="KW-1185">Reference proteome</keyword>
<dbReference type="NCBIfam" id="TIGR02532">
    <property type="entry name" value="IV_pilin_GFxxxE"/>
    <property type="match status" value="1"/>
</dbReference>
<evidence type="ECO:0000256" key="1">
    <source>
        <dbReference type="SAM" id="Phobius"/>
    </source>
</evidence>
<dbReference type="InterPro" id="IPR011453">
    <property type="entry name" value="DUF1559"/>
</dbReference>
<feature type="transmembrane region" description="Helical" evidence="1">
    <location>
        <begin position="38"/>
        <end position="62"/>
    </location>
</feature>
<dbReference type="PANTHER" id="PTHR30093:SF2">
    <property type="entry name" value="TYPE II SECRETION SYSTEM PROTEIN H"/>
    <property type="match status" value="1"/>
</dbReference>
<dbReference type="NCBIfam" id="TIGR04294">
    <property type="entry name" value="pre_pil_HX9DG"/>
    <property type="match status" value="1"/>
</dbReference>
<dbReference type="InterPro" id="IPR045584">
    <property type="entry name" value="Pilin-like"/>
</dbReference>
<evidence type="ECO:0000313" key="4">
    <source>
        <dbReference type="Proteomes" id="UP001416858"/>
    </source>
</evidence>
<keyword evidence="1" id="KW-0472">Membrane</keyword>
<evidence type="ECO:0000313" key="3">
    <source>
        <dbReference type="EMBL" id="GAA5507941.1"/>
    </source>
</evidence>
<organism evidence="3 4">
    <name type="scientific">Novipirellula caenicola</name>
    <dbReference type="NCBI Taxonomy" id="1536901"/>
    <lineage>
        <taxon>Bacteria</taxon>
        <taxon>Pseudomonadati</taxon>
        <taxon>Planctomycetota</taxon>
        <taxon>Planctomycetia</taxon>
        <taxon>Pirellulales</taxon>
        <taxon>Pirellulaceae</taxon>
        <taxon>Novipirellula</taxon>
    </lineage>
</organism>
<reference evidence="3 4" key="1">
    <citation type="submission" date="2024-02" db="EMBL/GenBank/DDBJ databases">
        <title>Rhodopirellula caenicola NBRC 110016.</title>
        <authorList>
            <person name="Ichikawa N."/>
            <person name="Katano-Makiyama Y."/>
            <person name="Hidaka K."/>
        </authorList>
    </citation>
    <scope>NUCLEOTIDE SEQUENCE [LARGE SCALE GENOMIC DNA]</scope>
    <source>
        <strain evidence="3 4">NBRC 110016</strain>
    </source>
</reference>
<dbReference type="InterPro" id="IPR012902">
    <property type="entry name" value="N_methyl_site"/>
</dbReference>
<evidence type="ECO:0000259" key="2">
    <source>
        <dbReference type="Pfam" id="PF07596"/>
    </source>
</evidence>
<dbReference type="Pfam" id="PF07963">
    <property type="entry name" value="N_methyl"/>
    <property type="match status" value="1"/>
</dbReference>
<dbReference type="Proteomes" id="UP001416858">
    <property type="component" value="Unassembled WGS sequence"/>
</dbReference>
<protein>
    <recommendedName>
        <fullName evidence="2">DUF1559 domain-containing protein</fullName>
    </recommendedName>
</protein>
<dbReference type="Gene3D" id="3.30.700.10">
    <property type="entry name" value="Glycoprotein, Type 4 Pilin"/>
    <property type="match status" value="1"/>
</dbReference>
<comment type="caution">
    <text evidence="3">The sequence shown here is derived from an EMBL/GenBank/DDBJ whole genome shotgun (WGS) entry which is preliminary data.</text>
</comment>
<dbReference type="Pfam" id="PF07596">
    <property type="entry name" value="SBP_bac_10"/>
    <property type="match status" value="1"/>
</dbReference>
<keyword evidence="1" id="KW-0812">Transmembrane</keyword>
<feature type="domain" description="DUF1559" evidence="2">
    <location>
        <begin position="63"/>
        <end position="362"/>
    </location>
</feature>
<dbReference type="SUPFAM" id="SSF54523">
    <property type="entry name" value="Pili subunits"/>
    <property type="match status" value="1"/>
</dbReference>
<dbReference type="InterPro" id="IPR027558">
    <property type="entry name" value="Pre_pil_HX9DG_C"/>
</dbReference>
<name>A0ABP9VT01_9BACT</name>
<proteinExistence type="predicted"/>
<dbReference type="PANTHER" id="PTHR30093">
    <property type="entry name" value="GENERAL SECRETION PATHWAY PROTEIN G"/>
    <property type="match status" value="1"/>
</dbReference>
<gene>
    <name evidence="3" type="ORF">Rcae01_03399</name>
</gene>
<sequence>MGVIDVFYLAVRDRLRLCETTEEQVITKLSRANRHRDAFTLVELLVVIAIIGVLVGLLLPAVQAAREAARRMQCSNNLKQIGLAVHMYHDTFTAIPPASFSRLSVDTSSLPASWLVRILPYMEQSAAYERAVFAGSDWSNRGNGINYSWEGFHKLIVPTINCPSSPLPISRMDTARPGTVALGAPEQLEIQMANYAGVSGEYAYGYSNGTSAWWNGYFGMADYSGSIIPVDNKNPRPLRFASVQDGLSNTFAVGEQGDYKRVRNTDGTTTEYDHRSSNFYGGAWCGGGGDADPTALYGYRQNYASVRRGINFSPTASNNPWGTGQNGGWPGNHSIFNSAHPGGAQFLRMDGSVLFVTENLNFETLSRLVNRRDGETIEEF</sequence>
<dbReference type="EMBL" id="BAABRO010000007">
    <property type="protein sequence ID" value="GAA5507941.1"/>
    <property type="molecule type" value="Genomic_DNA"/>
</dbReference>
<keyword evidence="1" id="KW-1133">Transmembrane helix</keyword>